<dbReference type="RefSeq" id="WP_109761323.1">
    <property type="nucleotide sequence ID" value="NZ_QGGU01000001.1"/>
</dbReference>
<dbReference type="InterPro" id="IPR046879">
    <property type="entry name" value="KANL3/Tex30_Abhydrolase"/>
</dbReference>
<dbReference type="Pfam" id="PF20408">
    <property type="entry name" value="Abhydrolase_11"/>
    <property type="match status" value="1"/>
</dbReference>
<evidence type="ECO:0000313" key="3">
    <source>
        <dbReference type="Proteomes" id="UP000245790"/>
    </source>
</evidence>
<proteinExistence type="predicted"/>
<organism evidence="2 3">
    <name type="scientific">Pleionea mediterranea</name>
    <dbReference type="NCBI Taxonomy" id="523701"/>
    <lineage>
        <taxon>Bacteria</taxon>
        <taxon>Pseudomonadati</taxon>
        <taxon>Pseudomonadota</taxon>
        <taxon>Gammaproteobacteria</taxon>
        <taxon>Oceanospirillales</taxon>
        <taxon>Pleioneaceae</taxon>
        <taxon>Pleionea</taxon>
    </lineage>
</organism>
<name>A0A316FZS0_9GAMM</name>
<keyword evidence="3" id="KW-1185">Reference proteome</keyword>
<dbReference type="OrthoDB" id="652634at2"/>
<accession>A0A316FZS0</accession>
<dbReference type="PANTHER" id="PTHR13136">
    <property type="entry name" value="TESTIS DEVELOPMENT PROTEIN PRTD"/>
    <property type="match status" value="1"/>
</dbReference>
<dbReference type="SUPFAM" id="SSF53474">
    <property type="entry name" value="alpha/beta-Hydrolases"/>
    <property type="match status" value="1"/>
</dbReference>
<evidence type="ECO:0000259" key="1">
    <source>
        <dbReference type="Pfam" id="PF20408"/>
    </source>
</evidence>
<evidence type="ECO:0000313" key="2">
    <source>
        <dbReference type="EMBL" id="PWK54194.1"/>
    </source>
</evidence>
<dbReference type="InterPro" id="IPR029058">
    <property type="entry name" value="AB_hydrolase_fold"/>
</dbReference>
<sequence length="205" mass="22766">MQLIDNLSPGKKVTLLLAHGAGAPAQSEFMTQMKDFIGQYNIQIVRFNFPYMVEMISQNKRRPPNPVKQLIQSLNGLIDELPDMPLIIGGKSMGGRVATLCADHPKVLATLALGYPFHPPGKPDKLRTDHLMTMTKPCLIVQGERDTFGTKHEVDQYPLSQSINVNWIPDGDHSFKPRKSSGLTLNENMMLAAKLSAEFINDQIA</sequence>
<protein>
    <recommendedName>
        <fullName evidence="1">KANL3/Tex30 alpha/beta hydrolase-like domain-containing protein</fullName>
    </recommendedName>
</protein>
<dbReference type="Gene3D" id="3.40.50.1820">
    <property type="entry name" value="alpha/beta hydrolase"/>
    <property type="match status" value="1"/>
</dbReference>
<comment type="caution">
    <text evidence="2">The sequence shown here is derived from an EMBL/GenBank/DDBJ whole genome shotgun (WGS) entry which is preliminary data.</text>
</comment>
<dbReference type="EMBL" id="QGGU01000001">
    <property type="protein sequence ID" value="PWK54194.1"/>
    <property type="molecule type" value="Genomic_DNA"/>
</dbReference>
<dbReference type="InterPro" id="IPR026555">
    <property type="entry name" value="NSL3/Tex30"/>
</dbReference>
<gene>
    <name evidence="2" type="ORF">C8D97_10142</name>
</gene>
<dbReference type="Proteomes" id="UP000245790">
    <property type="component" value="Unassembled WGS sequence"/>
</dbReference>
<dbReference type="AlphaFoldDB" id="A0A316FZS0"/>
<reference evidence="2 3" key="1">
    <citation type="submission" date="2018-05" db="EMBL/GenBank/DDBJ databases">
        <title>Genomic Encyclopedia of Type Strains, Phase IV (KMG-IV): sequencing the most valuable type-strain genomes for metagenomic binning, comparative biology and taxonomic classification.</title>
        <authorList>
            <person name="Goeker M."/>
        </authorList>
    </citation>
    <scope>NUCLEOTIDE SEQUENCE [LARGE SCALE GENOMIC DNA]</scope>
    <source>
        <strain evidence="2 3">DSM 25350</strain>
    </source>
</reference>
<feature type="domain" description="KANL3/Tex30 alpha/beta hydrolase-like" evidence="1">
    <location>
        <begin position="12"/>
        <end position="201"/>
    </location>
</feature>
<dbReference type="PANTHER" id="PTHR13136:SF11">
    <property type="entry name" value="TESTIS-EXPRESSED PROTEIN 30"/>
    <property type="match status" value="1"/>
</dbReference>